<accession>B1C7M0</accession>
<comment type="caution">
    <text evidence="1">The sequence shown here is derived from an EMBL/GenBank/DDBJ whole genome shotgun (WGS) entry which is preliminary data.</text>
</comment>
<protein>
    <submittedName>
        <fullName evidence="1">Uncharacterized protein</fullName>
    </submittedName>
</protein>
<evidence type="ECO:0000313" key="1">
    <source>
        <dbReference type="EMBL" id="EDS73007.1"/>
    </source>
</evidence>
<sequence length="137" mass="14823">MIHMAIENITEFNEDVINIEPLGDTPKISGLELRKTFDKAGADIKEYINNSLVSKVNDEIIKDVNSNTSSISSINTSITNMNNTLNTVNTSVLKVFTSESGSSVNTTPKIVFSKTVPTTASTNYGSKLPVGSVVFVY</sequence>
<keyword evidence="2" id="KW-1185">Reference proteome</keyword>
<reference evidence="1" key="1">
    <citation type="submission" date="2008-01" db="EMBL/GenBank/DDBJ databases">
        <authorList>
            <person name="Fulton L."/>
            <person name="Clifton S."/>
            <person name="Fulton B."/>
            <person name="Xu J."/>
            <person name="Minx P."/>
            <person name="Pepin K.H."/>
            <person name="Johnson M."/>
            <person name="Thiruvilangam P."/>
            <person name="Bhonagiri V."/>
            <person name="Nash W.E."/>
            <person name="Mardis E.R."/>
            <person name="Wilson R.K."/>
        </authorList>
    </citation>
    <scope>NUCLEOTIDE SEQUENCE [LARGE SCALE GENOMIC DNA]</scope>
    <source>
        <strain evidence="1">DSM 17244</strain>
    </source>
</reference>
<dbReference type="STRING" id="445971.ANASTE_00722"/>
<evidence type="ECO:0000313" key="2">
    <source>
        <dbReference type="Proteomes" id="UP000005178"/>
    </source>
</evidence>
<dbReference type="Proteomes" id="UP000005178">
    <property type="component" value="Unassembled WGS sequence"/>
</dbReference>
<name>B1C7M0_9FIRM</name>
<reference evidence="1" key="2">
    <citation type="submission" date="2013-08" db="EMBL/GenBank/DDBJ databases">
        <title>Draft genome sequence of Anaerofustis stercorihominis (DSM 17244).</title>
        <authorList>
            <person name="Sudarsanam P."/>
            <person name="Ley R."/>
            <person name="Guruge J."/>
            <person name="Turnbaugh P.J."/>
            <person name="Mahowald M."/>
            <person name="Liep D."/>
            <person name="Gordon J."/>
        </authorList>
    </citation>
    <scope>NUCLEOTIDE SEQUENCE</scope>
    <source>
        <strain evidence="1">DSM 17244</strain>
    </source>
</reference>
<gene>
    <name evidence="1" type="ORF">ANASTE_00722</name>
</gene>
<proteinExistence type="predicted"/>
<dbReference type="EMBL" id="ABIL02000005">
    <property type="protein sequence ID" value="EDS73007.1"/>
    <property type="molecule type" value="Genomic_DNA"/>
</dbReference>
<dbReference type="AlphaFoldDB" id="B1C7M0"/>
<organism evidence="1 2">
    <name type="scientific">Anaerofustis stercorihominis DSM 17244</name>
    <dbReference type="NCBI Taxonomy" id="445971"/>
    <lineage>
        <taxon>Bacteria</taxon>
        <taxon>Bacillati</taxon>
        <taxon>Bacillota</taxon>
        <taxon>Clostridia</taxon>
        <taxon>Eubacteriales</taxon>
        <taxon>Eubacteriaceae</taxon>
        <taxon>Anaerofustis</taxon>
    </lineage>
</organism>
<dbReference type="HOGENOM" id="CLU_1861039_0_0_9"/>